<gene>
    <name evidence="7" type="ORF">Slin15195_G025590</name>
</gene>
<evidence type="ECO:0000256" key="3">
    <source>
        <dbReference type="ARBA" id="ARBA00022833"/>
    </source>
</evidence>
<evidence type="ECO:0000313" key="7">
    <source>
        <dbReference type="EMBL" id="USW49240.1"/>
    </source>
</evidence>
<keyword evidence="5" id="KW-0472">Membrane</keyword>
<accession>A0A9Q9AMN9</accession>
<keyword evidence="2 4" id="KW-0863">Zinc-finger</keyword>
<dbReference type="EMBL" id="CP099419">
    <property type="protein sequence ID" value="USW49240.1"/>
    <property type="molecule type" value="Genomic_DNA"/>
</dbReference>
<keyword evidence="1" id="KW-0479">Metal-binding</keyword>
<dbReference type="PROSITE" id="PS50089">
    <property type="entry name" value="ZF_RING_2"/>
    <property type="match status" value="1"/>
</dbReference>
<reference evidence="7" key="1">
    <citation type="submission" date="2022-06" db="EMBL/GenBank/DDBJ databases">
        <title>Complete genome sequences of two strains of the flax pathogen Septoria linicola.</title>
        <authorList>
            <person name="Lapalu N."/>
            <person name="Simon A."/>
            <person name="Demenou B."/>
            <person name="Paumier D."/>
            <person name="Guillot M.-P."/>
            <person name="Gout L."/>
            <person name="Valade R."/>
        </authorList>
    </citation>
    <scope>NUCLEOTIDE SEQUENCE</scope>
    <source>
        <strain evidence="7">SE15195</strain>
    </source>
</reference>
<evidence type="ECO:0000313" key="8">
    <source>
        <dbReference type="Proteomes" id="UP001056384"/>
    </source>
</evidence>
<evidence type="ECO:0000256" key="4">
    <source>
        <dbReference type="PROSITE-ProRule" id="PRU00175"/>
    </source>
</evidence>
<evidence type="ECO:0000256" key="2">
    <source>
        <dbReference type="ARBA" id="ARBA00022771"/>
    </source>
</evidence>
<dbReference type="InterPro" id="IPR017907">
    <property type="entry name" value="Znf_RING_CS"/>
</dbReference>
<dbReference type="SUPFAM" id="SSF57850">
    <property type="entry name" value="RING/U-box"/>
    <property type="match status" value="1"/>
</dbReference>
<dbReference type="Gene3D" id="3.30.40.10">
    <property type="entry name" value="Zinc/RING finger domain, C3HC4 (zinc finger)"/>
    <property type="match status" value="1"/>
</dbReference>
<evidence type="ECO:0000256" key="5">
    <source>
        <dbReference type="SAM" id="Phobius"/>
    </source>
</evidence>
<sequence length="275" mass="31344">MTVPLVRTITKLGSSFPAQLFAVGLIACRAPAHGVTWLILVCLMHFFVPVRPTHMPTPEELIVSLTVPEEPLTEDDRCPFCYETEFTDPVALPCKHIFCRGCAIQVLEESNMCPCCRRELYLPSQCWAGWILDRTEALAKIAMIMGVLSLPLLLWHRFMFPELLAVVVRDLVTWPCSVALYRQSLRIIDYEAIYVSAIACELEDSLPPLLELVRRKLWNMSPPEHEYDIDFYQMARTMFAVLLFFMNAHVFAFGFSEMSDAVGELNLLAFLDMGE</sequence>
<keyword evidence="5" id="KW-1133">Transmembrane helix</keyword>
<proteinExistence type="predicted"/>
<feature type="domain" description="RING-type" evidence="6">
    <location>
        <begin position="78"/>
        <end position="117"/>
    </location>
</feature>
<protein>
    <submittedName>
        <fullName evidence="7">Zinc finger, RING-type</fullName>
    </submittedName>
</protein>
<dbReference type="GO" id="GO:0008270">
    <property type="term" value="F:zinc ion binding"/>
    <property type="evidence" value="ECO:0007669"/>
    <property type="project" value="UniProtKB-KW"/>
</dbReference>
<dbReference type="PANTHER" id="PTHR23327">
    <property type="entry name" value="RING FINGER PROTEIN 127"/>
    <property type="match status" value="1"/>
</dbReference>
<feature type="transmembrane region" description="Helical" evidence="5">
    <location>
        <begin position="20"/>
        <end position="48"/>
    </location>
</feature>
<dbReference type="PROSITE" id="PS00518">
    <property type="entry name" value="ZF_RING_1"/>
    <property type="match status" value="1"/>
</dbReference>
<dbReference type="Pfam" id="PF13920">
    <property type="entry name" value="zf-C3HC4_3"/>
    <property type="match status" value="1"/>
</dbReference>
<organism evidence="7 8">
    <name type="scientific">Septoria linicola</name>
    <dbReference type="NCBI Taxonomy" id="215465"/>
    <lineage>
        <taxon>Eukaryota</taxon>
        <taxon>Fungi</taxon>
        <taxon>Dikarya</taxon>
        <taxon>Ascomycota</taxon>
        <taxon>Pezizomycotina</taxon>
        <taxon>Dothideomycetes</taxon>
        <taxon>Dothideomycetidae</taxon>
        <taxon>Mycosphaerellales</taxon>
        <taxon>Mycosphaerellaceae</taxon>
        <taxon>Septoria</taxon>
    </lineage>
</organism>
<keyword evidence="5" id="KW-0812">Transmembrane</keyword>
<dbReference type="InterPro" id="IPR001841">
    <property type="entry name" value="Znf_RING"/>
</dbReference>
<dbReference type="InterPro" id="IPR013083">
    <property type="entry name" value="Znf_RING/FYVE/PHD"/>
</dbReference>
<name>A0A9Q9AMN9_9PEZI</name>
<keyword evidence="8" id="KW-1185">Reference proteome</keyword>
<dbReference type="PROSITE" id="PS51257">
    <property type="entry name" value="PROKAR_LIPOPROTEIN"/>
    <property type="match status" value="1"/>
</dbReference>
<dbReference type="Proteomes" id="UP001056384">
    <property type="component" value="Chromosome 2"/>
</dbReference>
<keyword evidence="3" id="KW-0862">Zinc</keyword>
<evidence type="ECO:0000259" key="6">
    <source>
        <dbReference type="PROSITE" id="PS50089"/>
    </source>
</evidence>
<dbReference type="SMART" id="SM00184">
    <property type="entry name" value="RING"/>
    <property type="match status" value="1"/>
</dbReference>
<evidence type="ECO:0000256" key="1">
    <source>
        <dbReference type="ARBA" id="ARBA00022723"/>
    </source>
</evidence>
<dbReference type="AlphaFoldDB" id="A0A9Q9AMN9"/>
<feature type="transmembrane region" description="Helical" evidence="5">
    <location>
        <begin position="237"/>
        <end position="255"/>
    </location>
</feature>